<dbReference type="AlphaFoldDB" id="A0A1J4JZ47"/>
<organism evidence="2 3">
    <name type="scientific">Tritrichomonas foetus</name>
    <dbReference type="NCBI Taxonomy" id="1144522"/>
    <lineage>
        <taxon>Eukaryota</taxon>
        <taxon>Metamonada</taxon>
        <taxon>Parabasalia</taxon>
        <taxon>Tritrichomonadida</taxon>
        <taxon>Tritrichomonadidae</taxon>
        <taxon>Tritrichomonas</taxon>
    </lineage>
</organism>
<name>A0A1J4JZ47_9EUKA</name>
<evidence type="ECO:0000313" key="3">
    <source>
        <dbReference type="Proteomes" id="UP000179807"/>
    </source>
</evidence>
<dbReference type="SUPFAM" id="SSF48371">
    <property type="entry name" value="ARM repeat"/>
    <property type="match status" value="1"/>
</dbReference>
<keyword evidence="1" id="KW-0677">Repeat</keyword>
<accession>A0A1J4JZ47</accession>
<reference evidence="2" key="1">
    <citation type="submission" date="2016-10" db="EMBL/GenBank/DDBJ databases">
        <authorList>
            <person name="Benchimol M."/>
            <person name="Almeida L.G."/>
            <person name="Vasconcelos A.T."/>
            <person name="Perreira-Neves A."/>
            <person name="Rosa I.A."/>
            <person name="Tasca T."/>
            <person name="Bogo M.R."/>
            <person name="de Souza W."/>
        </authorList>
    </citation>
    <scope>NUCLEOTIDE SEQUENCE [LARGE SCALE GENOMIC DNA]</scope>
    <source>
        <strain evidence="2">K</strain>
    </source>
</reference>
<sequence length="557" mass="62665">MNEGEIDLSIPPLARLARYLTSESQDHRIHCTECVIEAASCSRLDDVHARLLPAVEALLNDEDEEVADTMLMMLPDFADTIFEYFPDFAPAFLAQNIIPLVHALISNESEQYAESYASLAIKLAPEYFTDLEVPFLKSIAHDDEEGVRLIASAIVLYLVEHIDPSIWFSGLLEIITTFTSDSSDEVRVKTPPLIALYTKELQSQKEKMQLSGKFSLFVRDTCPEVRTAAAESLVTLCMALDPSSKIIIVIPATKLLLNDQNEETRDCVSKNLGPLVAELGRLADRSLVSQYCTALCSTDPNIAFASAYSFPAVILGIGKERKNEVATAFDEASSSREFRVRRTLAYGLMSFAHLLEKDYLVENAINFLRDIPAVSIGIIESLDRFLEMVPERSSEFFFCLQEPQRYPEWRVRLKVSEQCRLCAKFYKREELLLVAEQLAVDEVWAVRKDAAKSVALHIQKSDISFLEKLSESRMYYERQEAALIISLIEQKWVSECTKIIERLSSDQVANVRIMAANAARVLKHKVLVSLTLMRAIKRLKGDNDVDVIFSIGKADAP</sequence>
<evidence type="ECO:0000313" key="2">
    <source>
        <dbReference type="EMBL" id="OHT04447.1"/>
    </source>
</evidence>
<dbReference type="GO" id="GO:0019888">
    <property type="term" value="F:protein phosphatase regulator activity"/>
    <property type="evidence" value="ECO:0007669"/>
    <property type="project" value="TreeGrafter"/>
</dbReference>
<dbReference type="RefSeq" id="XP_068357583.1">
    <property type="nucleotide sequence ID" value="XM_068493041.1"/>
</dbReference>
<dbReference type="Gene3D" id="1.25.10.10">
    <property type="entry name" value="Leucine-rich Repeat Variant"/>
    <property type="match status" value="1"/>
</dbReference>
<dbReference type="OrthoDB" id="340346at2759"/>
<dbReference type="InterPro" id="IPR011989">
    <property type="entry name" value="ARM-like"/>
</dbReference>
<evidence type="ECO:0000256" key="1">
    <source>
        <dbReference type="ARBA" id="ARBA00022737"/>
    </source>
</evidence>
<dbReference type="GO" id="GO:0005737">
    <property type="term" value="C:cytoplasm"/>
    <property type="evidence" value="ECO:0007669"/>
    <property type="project" value="TreeGrafter"/>
</dbReference>
<gene>
    <name evidence="2" type="ORF">TRFO_06351</name>
</gene>
<dbReference type="InterPro" id="IPR016024">
    <property type="entry name" value="ARM-type_fold"/>
</dbReference>
<dbReference type="PANTHER" id="PTHR10648:SF1">
    <property type="entry name" value="SERINE_THREONINE-PROTEIN PHOSPHATASE 4 REGULATORY SUBUNIT 1"/>
    <property type="match status" value="1"/>
</dbReference>
<dbReference type="PANTHER" id="PTHR10648">
    <property type="entry name" value="SERINE/THREONINE-PROTEIN PHOSPHATASE PP2A 65 KDA REGULATORY SUBUNIT"/>
    <property type="match status" value="1"/>
</dbReference>
<keyword evidence="3" id="KW-1185">Reference proteome</keyword>
<dbReference type="GeneID" id="94827745"/>
<dbReference type="VEuPathDB" id="TrichDB:TRFO_06351"/>
<protein>
    <submittedName>
        <fullName evidence="2">HEAT repeat family protein</fullName>
    </submittedName>
</protein>
<dbReference type="EMBL" id="MLAK01000793">
    <property type="protein sequence ID" value="OHT04447.1"/>
    <property type="molecule type" value="Genomic_DNA"/>
</dbReference>
<dbReference type="InterPro" id="IPR051023">
    <property type="entry name" value="PP2A_Regulatory_Subunit_A"/>
</dbReference>
<comment type="caution">
    <text evidence="2">The sequence shown here is derived from an EMBL/GenBank/DDBJ whole genome shotgun (WGS) entry which is preliminary data.</text>
</comment>
<dbReference type="Proteomes" id="UP000179807">
    <property type="component" value="Unassembled WGS sequence"/>
</dbReference>
<proteinExistence type="predicted"/>